<comment type="similarity">
    <text evidence="8">Belongs to the TsuA/YedE (TC 9.B.102) family.</text>
</comment>
<evidence type="ECO:0000256" key="1">
    <source>
        <dbReference type="ARBA" id="ARBA00004429"/>
    </source>
</evidence>
<keyword evidence="3" id="KW-1003">Cell membrane</keyword>
<reference evidence="11" key="1">
    <citation type="submission" date="2016-10" db="EMBL/GenBank/DDBJ databases">
        <authorList>
            <person name="Varghese N."/>
            <person name="Submissions S."/>
        </authorList>
    </citation>
    <scope>NUCLEOTIDE SEQUENCE [LARGE SCALE GENOMIC DNA]</scope>
    <source>
        <strain evidence="11">DSM 26893</strain>
    </source>
</reference>
<keyword evidence="2" id="KW-0813">Transport</keyword>
<comment type="subcellular location">
    <subcellularLocation>
        <location evidence="1">Cell inner membrane</location>
        <topology evidence="1">Multi-pass membrane protein</topology>
    </subcellularLocation>
</comment>
<protein>
    <submittedName>
        <fullName evidence="10">Uncharacterized protein</fullName>
    </submittedName>
</protein>
<dbReference type="PANTHER" id="PTHR30574:SF1">
    <property type="entry name" value="SULPHUR TRANSPORT DOMAIN-CONTAINING PROTEIN"/>
    <property type="match status" value="1"/>
</dbReference>
<dbReference type="RefSeq" id="WP_073128711.1">
    <property type="nucleotide sequence ID" value="NZ_FOCM01000001.1"/>
</dbReference>
<dbReference type="EMBL" id="FOCM01000001">
    <property type="protein sequence ID" value="SEM73653.1"/>
    <property type="molecule type" value="Genomic_DNA"/>
</dbReference>
<evidence type="ECO:0000256" key="5">
    <source>
        <dbReference type="ARBA" id="ARBA00022692"/>
    </source>
</evidence>
<keyword evidence="6 9" id="KW-1133">Transmembrane helix</keyword>
<name>A0A1H8ASX0_9RHOB</name>
<feature type="transmembrane region" description="Helical" evidence="9">
    <location>
        <begin position="77"/>
        <end position="97"/>
    </location>
</feature>
<dbReference type="OrthoDB" id="9814020at2"/>
<accession>A0A1H8ASX0</accession>
<gene>
    <name evidence="10" type="ORF">SAMN04488011_101290</name>
</gene>
<feature type="transmembrane region" description="Helical" evidence="9">
    <location>
        <begin position="118"/>
        <end position="139"/>
    </location>
</feature>
<evidence type="ECO:0000256" key="7">
    <source>
        <dbReference type="ARBA" id="ARBA00023136"/>
    </source>
</evidence>
<dbReference type="Pfam" id="PF04143">
    <property type="entry name" value="Sulf_transp"/>
    <property type="match status" value="1"/>
</dbReference>
<evidence type="ECO:0000256" key="8">
    <source>
        <dbReference type="ARBA" id="ARBA00035655"/>
    </source>
</evidence>
<evidence type="ECO:0000313" key="11">
    <source>
        <dbReference type="Proteomes" id="UP000199372"/>
    </source>
</evidence>
<keyword evidence="11" id="KW-1185">Reference proteome</keyword>
<sequence length="142" mass="14206">MIPMDWIYGLLGGLMIGIAAAIYLLGDGRIMGASGVIAGLWQSVGSTVWQGRALFVVGLVGAPAIAAWAMGGAETNATTNPVLLVLAGLLVGYGTRLGNGCTSGHGVCGMSRLSPRGIAATVTFVAVGVVVMAVGRHVLGVI</sequence>
<keyword evidence="5 9" id="KW-0812">Transmembrane</keyword>
<evidence type="ECO:0000256" key="9">
    <source>
        <dbReference type="SAM" id="Phobius"/>
    </source>
</evidence>
<evidence type="ECO:0000313" key="10">
    <source>
        <dbReference type="EMBL" id="SEM73653.1"/>
    </source>
</evidence>
<feature type="transmembrane region" description="Helical" evidence="9">
    <location>
        <begin position="53"/>
        <end position="71"/>
    </location>
</feature>
<dbReference type="PANTHER" id="PTHR30574">
    <property type="entry name" value="INNER MEMBRANE PROTEIN YEDE"/>
    <property type="match status" value="1"/>
</dbReference>
<evidence type="ECO:0000256" key="2">
    <source>
        <dbReference type="ARBA" id="ARBA00022448"/>
    </source>
</evidence>
<keyword evidence="7 9" id="KW-0472">Membrane</keyword>
<organism evidence="10 11">
    <name type="scientific">Palleronia pelagia</name>
    <dbReference type="NCBI Taxonomy" id="387096"/>
    <lineage>
        <taxon>Bacteria</taxon>
        <taxon>Pseudomonadati</taxon>
        <taxon>Pseudomonadota</taxon>
        <taxon>Alphaproteobacteria</taxon>
        <taxon>Rhodobacterales</taxon>
        <taxon>Roseobacteraceae</taxon>
        <taxon>Palleronia</taxon>
    </lineage>
</organism>
<dbReference type="InterPro" id="IPR007272">
    <property type="entry name" value="Sulf_transp_TsuA/YedE"/>
</dbReference>
<dbReference type="Proteomes" id="UP000199372">
    <property type="component" value="Unassembled WGS sequence"/>
</dbReference>
<proteinExistence type="inferred from homology"/>
<dbReference type="GO" id="GO:0005886">
    <property type="term" value="C:plasma membrane"/>
    <property type="evidence" value="ECO:0007669"/>
    <property type="project" value="UniProtKB-SubCell"/>
</dbReference>
<evidence type="ECO:0000256" key="6">
    <source>
        <dbReference type="ARBA" id="ARBA00022989"/>
    </source>
</evidence>
<evidence type="ECO:0000256" key="4">
    <source>
        <dbReference type="ARBA" id="ARBA00022519"/>
    </source>
</evidence>
<dbReference type="AlphaFoldDB" id="A0A1H8ASX0"/>
<keyword evidence="4" id="KW-0997">Cell inner membrane</keyword>
<feature type="transmembrane region" description="Helical" evidence="9">
    <location>
        <begin position="6"/>
        <end position="25"/>
    </location>
</feature>
<evidence type="ECO:0000256" key="3">
    <source>
        <dbReference type="ARBA" id="ARBA00022475"/>
    </source>
</evidence>